<dbReference type="Gene3D" id="1.10.150.50">
    <property type="entry name" value="Transcription Factor, Ets-1"/>
    <property type="match status" value="1"/>
</dbReference>
<dbReference type="PANTHER" id="PTHR11447:SF16">
    <property type="entry name" value="P53 PROTEIN LONG FORM VARIANT 1"/>
    <property type="match status" value="1"/>
</dbReference>
<protein>
    <submittedName>
        <fullName evidence="4">Uncharacterized protein LOC106467521</fullName>
    </submittedName>
</protein>
<dbReference type="SMART" id="SM00454">
    <property type="entry name" value="SAM"/>
    <property type="match status" value="1"/>
</dbReference>
<dbReference type="Proteomes" id="UP000694941">
    <property type="component" value="Unplaced"/>
</dbReference>
<feature type="compositionally biased region" description="Basic and acidic residues" evidence="1">
    <location>
        <begin position="142"/>
        <end position="154"/>
    </location>
</feature>
<dbReference type="InterPro" id="IPR013761">
    <property type="entry name" value="SAM/pointed_sf"/>
</dbReference>
<gene>
    <name evidence="4" type="primary">LOC106467521</name>
</gene>
<name>A0ABM1BJP9_LIMPO</name>
<dbReference type="Gene3D" id="4.10.170.10">
    <property type="entry name" value="p53-like tetramerisation domain"/>
    <property type="match status" value="1"/>
</dbReference>
<dbReference type="Pfam" id="PF07710">
    <property type="entry name" value="P53_tetramer"/>
    <property type="match status" value="1"/>
</dbReference>
<evidence type="ECO:0000256" key="1">
    <source>
        <dbReference type="SAM" id="MobiDB-lite"/>
    </source>
</evidence>
<sequence>MTVAPAPKKLKTNSEDDEIFNIKVRGRRNYELLCTMRDALERQRYLTPEQMRAYQHEKSAIMNSQNSQPEAGQVTLSTTADYGTQTASSEHCVNTRNENLSLYHDTSIPVEQEYLVSEGGMTSYSKERSDDIIAPDSSTTIKSEKQKSSSNDKDLAKDEMVARWLWSLGLVAYLDRFTERNLHTMTQLQQLTYEDLKQLQIGEAHQEKIWQALKSWKQRISSSESSDRQKTDSDRCGSSSTGFSTSQAATNTHKRYEVMRIRLIQSIAVKNEHNYFSGAPAD</sequence>
<accession>A0ABM1BJP9</accession>
<evidence type="ECO:0000313" key="4">
    <source>
        <dbReference type="RefSeq" id="XP_013783338.1"/>
    </source>
</evidence>
<feature type="region of interest" description="Disordered" evidence="1">
    <location>
        <begin position="221"/>
        <end position="248"/>
    </location>
</feature>
<dbReference type="RefSeq" id="XP_013783338.1">
    <property type="nucleotide sequence ID" value="XM_013927884.1"/>
</dbReference>
<dbReference type="InterPro" id="IPR001660">
    <property type="entry name" value="SAM"/>
</dbReference>
<dbReference type="InterPro" id="IPR010991">
    <property type="entry name" value="p53_tetrameristn"/>
</dbReference>
<evidence type="ECO:0000313" key="3">
    <source>
        <dbReference type="Proteomes" id="UP000694941"/>
    </source>
</evidence>
<feature type="domain" description="SAM" evidence="2">
    <location>
        <begin position="156"/>
        <end position="202"/>
    </location>
</feature>
<dbReference type="SUPFAM" id="SSF47719">
    <property type="entry name" value="p53 tetramerization domain"/>
    <property type="match status" value="1"/>
</dbReference>
<dbReference type="PANTHER" id="PTHR11447">
    <property type="entry name" value="CELLULAR TUMOR ANTIGEN P53"/>
    <property type="match status" value="1"/>
</dbReference>
<feature type="region of interest" description="Disordered" evidence="1">
    <location>
        <begin position="125"/>
        <end position="154"/>
    </location>
</feature>
<dbReference type="InterPro" id="IPR036674">
    <property type="entry name" value="p53_tetramer_sf"/>
</dbReference>
<organism evidence="3 4">
    <name type="scientific">Limulus polyphemus</name>
    <name type="common">Atlantic horseshoe crab</name>
    <dbReference type="NCBI Taxonomy" id="6850"/>
    <lineage>
        <taxon>Eukaryota</taxon>
        <taxon>Metazoa</taxon>
        <taxon>Ecdysozoa</taxon>
        <taxon>Arthropoda</taxon>
        <taxon>Chelicerata</taxon>
        <taxon>Merostomata</taxon>
        <taxon>Xiphosura</taxon>
        <taxon>Limulidae</taxon>
        <taxon>Limulus</taxon>
    </lineage>
</organism>
<evidence type="ECO:0000259" key="2">
    <source>
        <dbReference type="PROSITE" id="PS50105"/>
    </source>
</evidence>
<reference evidence="4" key="1">
    <citation type="submission" date="2025-08" db="UniProtKB">
        <authorList>
            <consortium name="RefSeq"/>
        </authorList>
    </citation>
    <scope>IDENTIFICATION</scope>
    <source>
        <tissue evidence="4">Muscle</tissue>
    </source>
</reference>
<keyword evidence="3" id="KW-1185">Reference proteome</keyword>
<dbReference type="InterPro" id="IPR002117">
    <property type="entry name" value="p53_tumour_suppressor"/>
</dbReference>
<dbReference type="GeneID" id="106467521"/>
<dbReference type="PROSITE" id="PS50105">
    <property type="entry name" value="SAM_DOMAIN"/>
    <property type="match status" value="1"/>
</dbReference>
<feature type="compositionally biased region" description="Basic and acidic residues" evidence="1">
    <location>
        <begin position="225"/>
        <end position="235"/>
    </location>
</feature>
<proteinExistence type="predicted"/>
<dbReference type="SUPFAM" id="SSF47769">
    <property type="entry name" value="SAM/Pointed domain"/>
    <property type="match status" value="1"/>
</dbReference>
<dbReference type="Pfam" id="PF00536">
    <property type="entry name" value="SAM_1"/>
    <property type="match status" value="1"/>
</dbReference>
<feature type="compositionally biased region" description="Polar residues" evidence="1">
    <location>
        <begin position="236"/>
        <end position="248"/>
    </location>
</feature>